<reference evidence="1" key="1">
    <citation type="journal article" date="2023" name="G3 (Bethesda)">
        <title>Whole genome assemblies of Zophobas morio and Tenebrio molitor.</title>
        <authorList>
            <person name="Kaur S."/>
            <person name="Stinson S.A."/>
            <person name="diCenzo G.C."/>
        </authorList>
    </citation>
    <scope>NUCLEOTIDE SEQUENCE</scope>
    <source>
        <strain evidence="1">QUZm001</strain>
    </source>
</reference>
<comment type="caution">
    <text evidence="1">The sequence shown here is derived from an EMBL/GenBank/DDBJ whole genome shotgun (WGS) entry which is preliminary data.</text>
</comment>
<evidence type="ECO:0000313" key="1">
    <source>
        <dbReference type="EMBL" id="KAJ3648450.1"/>
    </source>
</evidence>
<name>A0AA38I3L7_9CUCU</name>
<dbReference type="EMBL" id="JALNTZ010000006">
    <property type="protein sequence ID" value="KAJ3648450.1"/>
    <property type="molecule type" value="Genomic_DNA"/>
</dbReference>
<protein>
    <submittedName>
        <fullName evidence="1">Uncharacterized protein</fullName>
    </submittedName>
</protein>
<gene>
    <name evidence="1" type="ORF">Zmor_020253</name>
</gene>
<organism evidence="1 2">
    <name type="scientific">Zophobas morio</name>
    <dbReference type="NCBI Taxonomy" id="2755281"/>
    <lineage>
        <taxon>Eukaryota</taxon>
        <taxon>Metazoa</taxon>
        <taxon>Ecdysozoa</taxon>
        <taxon>Arthropoda</taxon>
        <taxon>Hexapoda</taxon>
        <taxon>Insecta</taxon>
        <taxon>Pterygota</taxon>
        <taxon>Neoptera</taxon>
        <taxon>Endopterygota</taxon>
        <taxon>Coleoptera</taxon>
        <taxon>Polyphaga</taxon>
        <taxon>Cucujiformia</taxon>
        <taxon>Tenebrionidae</taxon>
        <taxon>Zophobas</taxon>
    </lineage>
</organism>
<keyword evidence="2" id="KW-1185">Reference proteome</keyword>
<dbReference type="AlphaFoldDB" id="A0AA38I3L7"/>
<proteinExistence type="predicted"/>
<evidence type="ECO:0000313" key="2">
    <source>
        <dbReference type="Proteomes" id="UP001168821"/>
    </source>
</evidence>
<dbReference type="Proteomes" id="UP001168821">
    <property type="component" value="Unassembled WGS sequence"/>
</dbReference>
<sequence length="94" mass="10481">MSSPRHPSSNESPTIPHILDPLYKHQKGKRNRGQIWKATALLSTFSPMPPFPSPSFPSFTTLFTLHDLWELPKRGCTCPTKTTESGVCSDASIR</sequence>
<accession>A0AA38I3L7</accession>